<evidence type="ECO:0000313" key="7">
    <source>
        <dbReference type="Proteomes" id="UP000199475"/>
    </source>
</evidence>
<dbReference type="PANTHER" id="PTHR34294">
    <property type="entry name" value="TRANSCRIPTIONAL REGULATOR-RELATED"/>
    <property type="match status" value="1"/>
</dbReference>
<gene>
    <name evidence="6" type="ORF">SAMN04488242_0988</name>
</gene>
<dbReference type="GO" id="GO:0030246">
    <property type="term" value="F:carbohydrate binding"/>
    <property type="evidence" value="ECO:0007669"/>
    <property type="project" value="InterPro"/>
</dbReference>
<protein>
    <submittedName>
        <fullName evidence="6">DNA-binding transcriptional regulator LsrR, DeoR family</fullName>
    </submittedName>
</protein>
<feature type="domain" description="Sugar-binding" evidence="5">
    <location>
        <begin position="80"/>
        <end position="324"/>
    </location>
</feature>
<dbReference type="SUPFAM" id="SSF100950">
    <property type="entry name" value="NagB/RpiA/CoA transferase-like"/>
    <property type="match status" value="1"/>
</dbReference>
<keyword evidence="4" id="KW-0804">Transcription</keyword>
<dbReference type="AlphaFoldDB" id="A0A1G9IK78"/>
<comment type="similarity">
    <text evidence="1">Belongs to the SorC transcriptional regulatory family.</text>
</comment>
<dbReference type="STRING" id="686624.SAMN04488242_0988"/>
<proteinExistence type="inferred from homology"/>
<dbReference type="Proteomes" id="UP000199475">
    <property type="component" value="Unassembled WGS sequence"/>
</dbReference>
<accession>A0A1G9IK78</accession>
<evidence type="ECO:0000313" key="6">
    <source>
        <dbReference type="EMBL" id="SDL25532.1"/>
    </source>
</evidence>
<dbReference type="GO" id="GO:0003677">
    <property type="term" value="F:DNA binding"/>
    <property type="evidence" value="ECO:0007669"/>
    <property type="project" value="UniProtKB-KW"/>
</dbReference>
<evidence type="ECO:0000259" key="5">
    <source>
        <dbReference type="Pfam" id="PF04198"/>
    </source>
</evidence>
<dbReference type="Pfam" id="PF04198">
    <property type="entry name" value="Sugar-bind"/>
    <property type="match status" value="1"/>
</dbReference>
<evidence type="ECO:0000256" key="2">
    <source>
        <dbReference type="ARBA" id="ARBA00023015"/>
    </source>
</evidence>
<dbReference type="InterPro" id="IPR013324">
    <property type="entry name" value="RNA_pol_sigma_r3/r4-like"/>
</dbReference>
<dbReference type="PANTHER" id="PTHR34294:SF1">
    <property type="entry name" value="TRANSCRIPTIONAL REGULATOR LSRR"/>
    <property type="match status" value="1"/>
</dbReference>
<keyword evidence="2" id="KW-0805">Transcription regulation</keyword>
<dbReference type="Gene3D" id="1.10.10.10">
    <property type="entry name" value="Winged helix-like DNA-binding domain superfamily/Winged helix DNA-binding domain"/>
    <property type="match status" value="1"/>
</dbReference>
<dbReference type="Gene3D" id="3.40.50.1360">
    <property type="match status" value="1"/>
</dbReference>
<dbReference type="InterPro" id="IPR036388">
    <property type="entry name" value="WH-like_DNA-bd_sf"/>
</dbReference>
<dbReference type="InterPro" id="IPR007324">
    <property type="entry name" value="Sugar-bd_dom_put"/>
</dbReference>
<dbReference type="SUPFAM" id="SSF88659">
    <property type="entry name" value="Sigma3 and sigma4 domains of RNA polymerase sigma factors"/>
    <property type="match status" value="1"/>
</dbReference>
<dbReference type="InterPro" id="IPR051054">
    <property type="entry name" value="SorC_transcr_regulators"/>
</dbReference>
<dbReference type="InterPro" id="IPR037171">
    <property type="entry name" value="NagB/RpiA_transferase-like"/>
</dbReference>
<organism evidence="6 7">
    <name type="scientific">Tessaracoccus oleiagri</name>
    <dbReference type="NCBI Taxonomy" id="686624"/>
    <lineage>
        <taxon>Bacteria</taxon>
        <taxon>Bacillati</taxon>
        <taxon>Actinomycetota</taxon>
        <taxon>Actinomycetes</taxon>
        <taxon>Propionibacteriales</taxon>
        <taxon>Propionibacteriaceae</taxon>
        <taxon>Tessaracoccus</taxon>
    </lineage>
</organism>
<evidence type="ECO:0000256" key="3">
    <source>
        <dbReference type="ARBA" id="ARBA00023125"/>
    </source>
</evidence>
<reference evidence="6 7" key="1">
    <citation type="submission" date="2016-10" db="EMBL/GenBank/DDBJ databases">
        <authorList>
            <person name="de Groot N.N."/>
        </authorList>
    </citation>
    <scope>NUCLEOTIDE SEQUENCE [LARGE SCALE GENOMIC DNA]</scope>
    <source>
        <strain evidence="6 7">CGMCC 1.9159</strain>
    </source>
</reference>
<dbReference type="RefSeq" id="WP_176761664.1">
    <property type="nucleotide sequence ID" value="NZ_FNGP01000001.1"/>
</dbReference>
<dbReference type="EMBL" id="FNGP01000001">
    <property type="protein sequence ID" value="SDL25532.1"/>
    <property type="molecule type" value="Genomic_DNA"/>
</dbReference>
<sequence length="333" mass="35835">MSASDTKGVVRDLAAADEAGGDERALMAAVARAHYLEDRSRVEIAEEFGISRFKVTRLLKRARDEGVVTIQVNDVGLPDIRLARRLQKTLGLRACVVVRSHGSEDSRRYQVGTAAAEHLSSTLHDDDTLGVAWGRTLTATAQQLTSLPQVSLVQLSGFVADNLSSPIAIMSRVAALTQGQIYPIFAPLYIADKETAEGLRRHPDISRAMQQFSSITTALLSVGSWEPEDNQVREVLPKKDLANALAKGVYADVAGLLLTRDGRLVDPEFQERCITIPADILERVPRKIGVAAGSRKAGAIGAAVRAGLINEVVTDHELAETLLAMLDDEGPAA</sequence>
<name>A0A1G9IK78_9ACTN</name>
<evidence type="ECO:0000256" key="1">
    <source>
        <dbReference type="ARBA" id="ARBA00010466"/>
    </source>
</evidence>
<evidence type="ECO:0000256" key="4">
    <source>
        <dbReference type="ARBA" id="ARBA00023163"/>
    </source>
</evidence>
<keyword evidence="3 6" id="KW-0238">DNA-binding</keyword>
<keyword evidence="7" id="KW-1185">Reference proteome</keyword>